<dbReference type="GO" id="GO:0005198">
    <property type="term" value="F:structural molecule activity"/>
    <property type="evidence" value="ECO:0007669"/>
    <property type="project" value="InterPro"/>
</dbReference>
<evidence type="ECO:0000259" key="8">
    <source>
        <dbReference type="Pfam" id="PF06429"/>
    </source>
</evidence>
<proteinExistence type="inferred from homology"/>
<dbReference type="NCBIfam" id="TIGR02492">
    <property type="entry name" value="flgK_ends"/>
    <property type="match status" value="1"/>
</dbReference>
<dbReference type="InterPro" id="IPR002371">
    <property type="entry name" value="FlgK"/>
</dbReference>
<keyword evidence="10" id="KW-0966">Cell projection</keyword>
<feature type="domain" description="Flagellar basal-body/hook protein C-terminal" evidence="8">
    <location>
        <begin position="635"/>
        <end position="678"/>
    </location>
</feature>
<dbReference type="PANTHER" id="PTHR30033:SF1">
    <property type="entry name" value="FLAGELLAR HOOK-ASSOCIATED PROTEIN 1"/>
    <property type="match status" value="1"/>
</dbReference>
<feature type="domain" description="Flagellar basal body rod protein N-terminal" evidence="7">
    <location>
        <begin position="8"/>
        <end position="35"/>
    </location>
</feature>
<comment type="caution">
    <text evidence="10">The sequence shown here is derived from an EMBL/GenBank/DDBJ whole genome shotgun (WGS) entry which is preliminary data.</text>
</comment>
<protein>
    <recommendedName>
        <fullName evidence="4">Flagellar hook-associated protein 1</fullName>
    </recommendedName>
</protein>
<evidence type="ECO:0000259" key="7">
    <source>
        <dbReference type="Pfam" id="PF00460"/>
    </source>
</evidence>
<gene>
    <name evidence="10" type="ORF">B1199_09725</name>
</gene>
<organism evidence="10 11">
    <name type="scientific">Pseudoalteromonas ulvae</name>
    <dbReference type="NCBI Taxonomy" id="107327"/>
    <lineage>
        <taxon>Bacteria</taxon>
        <taxon>Pseudomonadati</taxon>
        <taxon>Pseudomonadota</taxon>
        <taxon>Gammaproteobacteria</taxon>
        <taxon>Alteromonadales</taxon>
        <taxon>Pseudoalteromonadaceae</taxon>
        <taxon>Pseudoalteromonas</taxon>
    </lineage>
</organism>
<keyword evidence="6" id="KW-0975">Bacterial flagellum</keyword>
<reference evidence="10 11" key="1">
    <citation type="submission" date="2017-02" db="EMBL/GenBank/DDBJ databases">
        <title>Pseudoalteromonas ulvae TC14 Genome.</title>
        <authorList>
            <person name="Molmeret M."/>
        </authorList>
    </citation>
    <scope>NUCLEOTIDE SEQUENCE [LARGE SCALE GENOMIC DNA]</scope>
    <source>
        <strain evidence="10">TC14</strain>
    </source>
</reference>
<dbReference type="OrthoDB" id="9802553at2"/>
<evidence type="ECO:0000256" key="2">
    <source>
        <dbReference type="ARBA" id="ARBA00004613"/>
    </source>
</evidence>
<dbReference type="GO" id="GO:0044780">
    <property type="term" value="P:bacterial-type flagellum assembly"/>
    <property type="evidence" value="ECO:0007669"/>
    <property type="project" value="InterPro"/>
</dbReference>
<dbReference type="AlphaFoldDB" id="A0A244CTN0"/>
<evidence type="ECO:0000259" key="9">
    <source>
        <dbReference type="Pfam" id="PF22638"/>
    </source>
</evidence>
<comment type="similarity">
    <text evidence="3">Belongs to the flagella basal body rod proteins family.</text>
</comment>
<dbReference type="RefSeq" id="WP_086743892.1">
    <property type="nucleotide sequence ID" value="NZ_MWPV01000002.1"/>
</dbReference>
<evidence type="ECO:0000256" key="5">
    <source>
        <dbReference type="ARBA" id="ARBA00022525"/>
    </source>
</evidence>
<keyword evidence="10" id="KW-0969">Cilium</keyword>
<dbReference type="GO" id="GO:0005576">
    <property type="term" value="C:extracellular region"/>
    <property type="evidence" value="ECO:0007669"/>
    <property type="project" value="UniProtKB-SubCell"/>
</dbReference>
<name>A0A244CTN0_PSEDV</name>
<dbReference type="Pfam" id="PF00460">
    <property type="entry name" value="Flg_bb_rod"/>
    <property type="match status" value="1"/>
</dbReference>
<keyword evidence="10" id="KW-0282">Flagellum</keyword>
<dbReference type="PRINTS" id="PR01005">
    <property type="entry name" value="FLGHOOKAP1"/>
</dbReference>
<evidence type="ECO:0000313" key="11">
    <source>
        <dbReference type="Proteomes" id="UP000194841"/>
    </source>
</evidence>
<dbReference type="EMBL" id="MWPV01000002">
    <property type="protein sequence ID" value="OUL58589.1"/>
    <property type="molecule type" value="Genomic_DNA"/>
</dbReference>
<dbReference type="GO" id="GO:0009424">
    <property type="term" value="C:bacterial-type flagellum hook"/>
    <property type="evidence" value="ECO:0007669"/>
    <property type="project" value="InterPro"/>
</dbReference>
<evidence type="ECO:0000256" key="1">
    <source>
        <dbReference type="ARBA" id="ARBA00004365"/>
    </source>
</evidence>
<keyword evidence="11" id="KW-1185">Reference proteome</keyword>
<dbReference type="SUPFAM" id="SSF64518">
    <property type="entry name" value="Phase 1 flagellin"/>
    <property type="match status" value="1"/>
</dbReference>
<evidence type="ECO:0000256" key="6">
    <source>
        <dbReference type="ARBA" id="ARBA00023143"/>
    </source>
</evidence>
<evidence type="ECO:0000313" key="10">
    <source>
        <dbReference type="EMBL" id="OUL58589.1"/>
    </source>
</evidence>
<accession>A0A244CTN0</accession>
<dbReference type="InterPro" id="IPR001444">
    <property type="entry name" value="Flag_bb_rod_N"/>
</dbReference>
<evidence type="ECO:0000256" key="4">
    <source>
        <dbReference type="ARBA" id="ARBA00016244"/>
    </source>
</evidence>
<dbReference type="Pfam" id="PF06429">
    <property type="entry name" value="Flg_bbr_C"/>
    <property type="match status" value="1"/>
</dbReference>
<feature type="domain" description="Flagellar hook-associated protein FlgK helical" evidence="9">
    <location>
        <begin position="94"/>
        <end position="332"/>
    </location>
</feature>
<dbReference type="Pfam" id="PF22638">
    <property type="entry name" value="FlgK_D1"/>
    <property type="match status" value="1"/>
</dbReference>
<dbReference type="PANTHER" id="PTHR30033">
    <property type="entry name" value="FLAGELLAR HOOK-ASSOCIATED PROTEIN 1"/>
    <property type="match status" value="1"/>
</dbReference>
<comment type="subcellular location">
    <subcellularLocation>
        <location evidence="1">Bacterial flagellum</location>
    </subcellularLocation>
    <subcellularLocation>
        <location evidence="2">Secreted</location>
    </subcellularLocation>
</comment>
<keyword evidence="5" id="KW-0964">Secreted</keyword>
<dbReference type="InterPro" id="IPR010930">
    <property type="entry name" value="Flg_bb/hook_C_dom"/>
</dbReference>
<sequence>MSFGILGTGVSGLAAAQKGLDTTGHNIANVNTAGYNRQTVEQISTVGIPFGGVYLGNGTQISSISRSFNEFSYSEVIYNKSQFNYNNTQTVNAGRLDNFLANTDTGITKSIEEAFNSINGVTEDPTIISARNVFLSTAESAAKRFNNMFTEVEQQHLGNINQEIETTVAAINEISTRIAQLNGEIAVANSVAENGFPANDLLDKRELLISQLSERVEVNIIDLPDGTINLTVGTGLTLVAGTFPVPLSVERNEFDTNKLEIGISPTPGAPKKSIVTDQIDGGSLGGLFKIREELLLPAIREMGKISIAYADAFNRQQSLGRDLNGAQGTNLFKDINDPQTALSRTLNSRNNPVGTDFSVNITNAALVTSDEYKMVVDAGGNLVVTDKDQNTLVTFTAADIAGMSPPTNSRLEIPGTGLNINIANNNLAPGDKFLIRATYSGSRDIERTLEDPTLVAAAGNQLDVAATTNPNNVEFNLYEISNTADANFPNEVNFPLPLAPQIQVAINAAGTQYSIQDSAGAPLAAPAGGPFNIPADQIIDLPGMRFELKGKLAGNEVFTITNQDGTAPYNTKKFGPGDNTNALKMLDFQNKKTLDGGTNTFSESYAELVTFVGVKTQSGQINADSFAVLLSGAEQRMAAISGVNLDEEAANLIRYQQAYSASARIISIANETFDSLMQAVR</sequence>
<dbReference type="InterPro" id="IPR053927">
    <property type="entry name" value="FlgK_helical"/>
</dbReference>
<dbReference type="Proteomes" id="UP000194841">
    <property type="component" value="Unassembled WGS sequence"/>
</dbReference>
<evidence type="ECO:0000256" key="3">
    <source>
        <dbReference type="ARBA" id="ARBA00009677"/>
    </source>
</evidence>